<protein>
    <submittedName>
        <fullName evidence="4">2-dehydro-3-deoxygluconokinase</fullName>
        <ecNumber evidence="4">2.7.1.45</ecNumber>
    </submittedName>
</protein>
<proteinExistence type="predicted"/>
<dbReference type="AlphaFoldDB" id="A0A238J1C7"/>
<evidence type="ECO:0000259" key="3">
    <source>
        <dbReference type="Pfam" id="PF00294"/>
    </source>
</evidence>
<dbReference type="GO" id="GO:0005829">
    <property type="term" value="C:cytosol"/>
    <property type="evidence" value="ECO:0007669"/>
    <property type="project" value="TreeGrafter"/>
</dbReference>
<evidence type="ECO:0000256" key="2">
    <source>
        <dbReference type="ARBA" id="ARBA00022777"/>
    </source>
</evidence>
<dbReference type="InterPro" id="IPR011611">
    <property type="entry name" value="PfkB_dom"/>
</dbReference>
<keyword evidence="2 4" id="KW-0418">Kinase</keyword>
<reference evidence="4 5" key="1">
    <citation type="submission" date="2017-05" db="EMBL/GenBank/DDBJ databases">
        <authorList>
            <person name="Song R."/>
            <person name="Chenine A.L."/>
            <person name="Ruprecht R.M."/>
        </authorList>
    </citation>
    <scope>NUCLEOTIDE SEQUENCE [LARGE SCALE GENOMIC DNA]</scope>
    <source>
        <strain evidence="4 5">CECT 8489</strain>
    </source>
</reference>
<feature type="domain" description="Carbohydrate kinase PfkB" evidence="3">
    <location>
        <begin position="35"/>
        <end position="278"/>
    </location>
</feature>
<evidence type="ECO:0000256" key="1">
    <source>
        <dbReference type="ARBA" id="ARBA00022679"/>
    </source>
</evidence>
<name>A0A238J1C7_9RHOB</name>
<evidence type="ECO:0000313" key="5">
    <source>
        <dbReference type="Proteomes" id="UP000201838"/>
    </source>
</evidence>
<sequence>MSGGVLCAGRLYCDVVFTGAPRLPTLGTEVFADGLSLHAGGGAFITGATLAALGDRATQFSVLPAAPFDAVVREALRKAGVSSNLCHAAPVGSDPQVTVAIPIANDRAFLTRATGQALPPLGTFDWTGFSHLHIGELGTLEENPELIETAKSADLSISLDCGWQDSFRPEVRDLIAEVDVFLPNQRELAALLDVGVPETCAEVTVVKNGKDGARACVRGQSGWHHEASRPVRVVDATGAGDAFNGGFISAWLKGASLRDCLRQGNACGAASVQSTGGVGGLSSLAQPQSAEPSLH</sequence>
<dbReference type="PANTHER" id="PTHR10584:SF166">
    <property type="entry name" value="RIBOKINASE"/>
    <property type="match status" value="1"/>
</dbReference>
<dbReference type="EC" id="2.7.1.45" evidence="4"/>
<dbReference type="SUPFAM" id="SSF53613">
    <property type="entry name" value="Ribokinase-like"/>
    <property type="match status" value="1"/>
</dbReference>
<dbReference type="Pfam" id="PF00294">
    <property type="entry name" value="PfkB"/>
    <property type="match status" value="1"/>
</dbReference>
<keyword evidence="1 4" id="KW-0808">Transferase</keyword>
<dbReference type="GO" id="GO:0008673">
    <property type="term" value="F:2-dehydro-3-deoxygluconokinase activity"/>
    <property type="evidence" value="ECO:0007669"/>
    <property type="project" value="UniProtKB-EC"/>
</dbReference>
<keyword evidence="5" id="KW-1185">Reference proteome</keyword>
<dbReference type="PANTHER" id="PTHR10584">
    <property type="entry name" value="SUGAR KINASE"/>
    <property type="match status" value="1"/>
</dbReference>
<evidence type="ECO:0000313" key="4">
    <source>
        <dbReference type="EMBL" id="SMX23704.1"/>
    </source>
</evidence>
<organism evidence="4 5">
    <name type="scientific">Boseongicola aestuarii</name>
    <dbReference type="NCBI Taxonomy" id="1470561"/>
    <lineage>
        <taxon>Bacteria</taxon>
        <taxon>Pseudomonadati</taxon>
        <taxon>Pseudomonadota</taxon>
        <taxon>Alphaproteobacteria</taxon>
        <taxon>Rhodobacterales</taxon>
        <taxon>Paracoccaceae</taxon>
        <taxon>Boseongicola</taxon>
    </lineage>
</organism>
<dbReference type="Proteomes" id="UP000201838">
    <property type="component" value="Unassembled WGS sequence"/>
</dbReference>
<dbReference type="RefSeq" id="WP_093973685.1">
    <property type="nucleotide sequence ID" value="NZ_FXXQ01000005.1"/>
</dbReference>
<dbReference type="Gene3D" id="3.40.1190.20">
    <property type="match status" value="1"/>
</dbReference>
<dbReference type="EMBL" id="FXXQ01000005">
    <property type="protein sequence ID" value="SMX23704.1"/>
    <property type="molecule type" value="Genomic_DNA"/>
</dbReference>
<accession>A0A238J1C7</accession>
<dbReference type="InterPro" id="IPR029056">
    <property type="entry name" value="Ribokinase-like"/>
</dbReference>
<dbReference type="OrthoDB" id="9813569at2"/>
<gene>
    <name evidence="4" type="primary">kdgK_3</name>
    <name evidence="4" type="ORF">BOA8489_01815</name>
</gene>